<dbReference type="PANTHER" id="PTHR36840">
    <property type="entry name" value="BLL5714 PROTEIN"/>
    <property type="match status" value="1"/>
</dbReference>
<sequence length="700" mass="79176">MRAYLKTILKRSDLRKIWSSDLIAVAITKMVDYDLEKGDQQGGHAPHSHHIHGHAIHTGRRLRHFLHPNGRKVHVASTPDEAERLKRHLSVTEPDGFDLVIHGSEDHINALRESHNHHEQAREQLRVRHGSDFDHFEQVVRELDKLSTELHMVSEHAVQLDANFEKYGYSAHLRTIPNSGHTSSASSLYEDHSDSHESHQERHMATKKRGEPMLFWKKPIVRQYFHKGLLWRAQEEQHVASYELFLDLFYVGIIAIAGDGAAEAATGEALLRFAIVFVLSWKFWTDLTALIAWFDADDVVRRLTVLFTLTCLLGFTTNIAGSWETTYTPLIAFYLASRWSMALYYVWMAYLIPMVRPAMICCALADFVPGLLWIGSIQVEEPNRQALIWVALFLDIFGPPLLVLMERGGQWMGKRASEWSRRTFDFIPGASIEHKIERTNAFVALVFGYSVIALLYQSSVPVGINAFFGKAVLGLIQAFTFNWLYFEIDTFNMHTHAIRRHFASALVWLAAHLPFVMAFVLAGSALSKVVLAHDTAHAHPHDLREPYDSRSEEHLPDGLRWFYCGGLAIALAMTGIISLTHTYRSIPNVRLGKPYRVGVRFAVAVIILLLPLAHGLNSLELVATTTGLVVLVLVMELAGSACSGDTFWGFWSTRRTCMYSARCHISRKELEAKVKSGELLNVEEVAKRDQSGEVKEGYAL</sequence>
<feature type="transmembrane region" description="Helical" evidence="2">
    <location>
        <begin position="239"/>
        <end position="258"/>
    </location>
</feature>
<accession>A0A6G1HQ08</accession>
<dbReference type="InterPro" id="IPR010640">
    <property type="entry name" value="Low_temperature_requirement_A"/>
</dbReference>
<feature type="transmembrane region" description="Helical" evidence="2">
    <location>
        <begin position="327"/>
        <end position="347"/>
    </location>
</feature>
<dbReference type="Proteomes" id="UP000799640">
    <property type="component" value="Unassembled WGS sequence"/>
</dbReference>
<proteinExistence type="predicted"/>
<feature type="transmembrane region" description="Helical" evidence="2">
    <location>
        <begin position="506"/>
        <end position="526"/>
    </location>
</feature>
<gene>
    <name evidence="3" type="ORF">EJ06DRAFT_532914</name>
</gene>
<feature type="region of interest" description="Disordered" evidence="1">
    <location>
        <begin position="38"/>
        <end position="58"/>
    </location>
</feature>
<dbReference type="PANTHER" id="PTHR36840:SF1">
    <property type="entry name" value="BLL5714 PROTEIN"/>
    <property type="match status" value="1"/>
</dbReference>
<evidence type="ECO:0000256" key="2">
    <source>
        <dbReference type="SAM" id="Phobius"/>
    </source>
</evidence>
<keyword evidence="4" id="KW-1185">Reference proteome</keyword>
<feature type="transmembrane region" description="Helical" evidence="2">
    <location>
        <begin position="303"/>
        <end position="321"/>
    </location>
</feature>
<protein>
    <submittedName>
        <fullName evidence="3">Uncharacterized protein</fullName>
    </submittedName>
</protein>
<feature type="compositionally biased region" description="Basic residues" evidence="1">
    <location>
        <begin position="46"/>
        <end position="58"/>
    </location>
</feature>
<feature type="transmembrane region" description="Helical" evidence="2">
    <location>
        <begin position="270"/>
        <end position="294"/>
    </location>
</feature>
<keyword evidence="2" id="KW-0812">Transmembrane</keyword>
<dbReference type="Pfam" id="PF06772">
    <property type="entry name" value="LtrA"/>
    <property type="match status" value="1"/>
</dbReference>
<feature type="transmembrane region" description="Helical" evidence="2">
    <location>
        <begin position="441"/>
        <end position="458"/>
    </location>
</feature>
<name>A0A6G1HQ08_9PEZI</name>
<feature type="transmembrane region" description="Helical" evidence="2">
    <location>
        <begin position="386"/>
        <end position="405"/>
    </location>
</feature>
<feature type="transmembrane region" description="Helical" evidence="2">
    <location>
        <begin position="628"/>
        <end position="651"/>
    </location>
</feature>
<keyword evidence="2" id="KW-0472">Membrane</keyword>
<feature type="transmembrane region" description="Helical" evidence="2">
    <location>
        <begin position="560"/>
        <end position="583"/>
    </location>
</feature>
<reference evidence="3" key="1">
    <citation type="journal article" date="2020" name="Stud. Mycol.">
        <title>101 Dothideomycetes genomes: a test case for predicting lifestyles and emergence of pathogens.</title>
        <authorList>
            <person name="Haridas S."/>
            <person name="Albert R."/>
            <person name="Binder M."/>
            <person name="Bloem J."/>
            <person name="Labutti K."/>
            <person name="Salamov A."/>
            <person name="Andreopoulos B."/>
            <person name="Baker S."/>
            <person name="Barry K."/>
            <person name="Bills G."/>
            <person name="Bluhm B."/>
            <person name="Cannon C."/>
            <person name="Castanera R."/>
            <person name="Culley D."/>
            <person name="Daum C."/>
            <person name="Ezra D."/>
            <person name="Gonzalez J."/>
            <person name="Henrissat B."/>
            <person name="Kuo A."/>
            <person name="Liang C."/>
            <person name="Lipzen A."/>
            <person name="Lutzoni F."/>
            <person name="Magnuson J."/>
            <person name="Mondo S."/>
            <person name="Nolan M."/>
            <person name="Ohm R."/>
            <person name="Pangilinan J."/>
            <person name="Park H.-J."/>
            <person name="Ramirez L."/>
            <person name="Alfaro M."/>
            <person name="Sun H."/>
            <person name="Tritt A."/>
            <person name="Yoshinaga Y."/>
            <person name="Zwiers L.-H."/>
            <person name="Turgeon B."/>
            <person name="Goodwin S."/>
            <person name="Spatafora J."/>
            <person name="Crous P."/>
            <person name="Grigoriev I."/>
        </authorList>
    </citation>
    <scope>NUCLEOTIDE SEQUENCE</scope>
    <source>
        <strain evidence="3">CBS 262.69</strain>
    </source>
</reference>
<evidence type="ECO:0000256" key="1">
    <source>
        <dbReference type="SAM" id="MobiDB-lite"/>
    </source>
</evidence>
<feature type="region of interest" description="Disordered" evidence="1">
    <location>
        <begin position="178"/>
        <end position="207"/>
    </location>
</feature>
<feature type="transmembrane region" description="Helical" evidence="2">
    <location>
        <begin position="464"/>
        <end position="485"/>
    </location>
</feature>
<feature type="transmembrane region" description="Helical" evidence="2">
    <location>
        <begin position="595"/>
        <end position="616"/>
    </location>
</feature>
<feature type="transmembrane region" description="Helical" evidence="2">
    <location>
        <begin position="354"/>
        <end position="374"/>
    </location>
</feature>
<dbReference type="AlphaFoldDB" id="A0A6G1HQ08"/>
<evidence type="ECO:0000313" key="4">
    <source>
        <dbReference type="Proteomes" id="UP000799640"/>
    </source>
</evidence>
<dbReference type="OrthoDB" id="191995at2759"/>
<keyword evidence="2" id="KW-1133">Transmembrane helix</keyword>
<feature type="compositionally biased region" description="Polar residues" evidence="1">
    <location>
        <begin position="178"/>
        <end position="187"/>
    </location>
</feature>
<dbReference type="EMBL" id="ML996702">
    <property type="protein sequence ID" value="KAF2397929.1"/>
    <property type="molecule type" value="Genomic_DNA"/>
</dbReference>
<organism evidence="3 4">
    <name type="scientific">Trichodelitschia bisporula</name>
    <dbReference type="NCBI Taxonomy" id="703511"/>
    <lineage>
        <taxon>Eukaryota</taxon>
        <taxon>Fungi</taxon>
        <taxon>Dikarya</taxon>
        <taxon>Ascomycota</taxon>
        <taxon>Pezizomycotina</taxon>
        <taxon>Dothideomycetes</taxon>
        <taxon>Dothideomycetes incertae sedis</taxon>
        <taxon>Phaeotrichales</taxon>
        <taxon>Phaeotrichaceae</taxon>
        <taxon>Trichodelitschia</taxon>
    </lineage>
</organism>
<feature type="compositionally biased region" description="Basic and acidic residues" evidence="1">
    <location>
        <begin position="189"/>
        <end position="207"/>
    </location>
</feature>
<evidence type="ECO:0000313" key="3">
    <source>
        <dbReference type="EMBL" id="KAF2397929.1"/>
    </source>
</evidence>